<evidence type="ECO:0000313" key="2">
    <source>
        <dbReference type="Proteomes" id="UP001275436"/>
    </source>
</evidence>
<gene>
    <name evidence="1" type="ORF">MACH08_20830</name>
</gene>
<comment type="caution">
    <text evidence="1">The sequence shown here is derived from an EMBL/GenBank/DDBJ whole genome shotgun (WGS) entry which is preliminary data.</text>
</comment>
<dbReference type="Proteomes" id="UP001275436">
    <property type="component" value="Unassembled WGS sequence"/>
</dbReference>
<sequence>MSKSDPDALNTCLSTITSELMMTLRHHNENAMTTKVVKVMERTEYNALSDEVKDRV</sequence>
<name>A0ABQ5TKR5_9BACI</name>
<dbReference type="EMBL" id="BSKO01000001">
    <property type="protein sequence ID" value="GLO66299.1"/>
    <property type="molecule type" value="Genomic_DNA"/>
</dbReference>
<reference evidence="1 2" key="1">
    <citation type="submission" date="2023-02" db="EMBL/GenBank/DDBJ databases">
        <title>Oceanobacillus kimchii IFOP_LL358 isolated form Alexandrium catenella lab strain.</title>
        <authorList>
            <person name="Gajardo G."/>
            <person name="Ueki S."/>
            <person name="Maruyama F."/>
        </authorList>
    </citation>
    <scope>NUCLEOTIDE SEQUENCE [LARGE SCALE GENOMIC DNA]</scope>
    <source>
        <strain evidence="1 2">IFOP_LL358</strain>
    </source>
</reference>
<dbReference type="RefSeq" id="WP_154648744.1">
    <property type="nucleotide sequence ID" value="NZ_BSKO01000001.1"/>
</dbReference>
<evidence type="ECO:0000313" key="1">
    <source>
        <dbReference type="EMBL" id="GLO66299.1"/>
    </source>
</evidence>
<accession>A0ABQ5TKR5</accession>
<proteinExistence type="predicted"/>
<keyword evidence="2" id="KW-1185">Reference proteome</keyword>
<organism evidence="1 2">
    <name type="scientific">Oceanobacillus kimchii</name>
    <dbReference type="NCBI Taxonomy" id="746691"/>
    <lineage>
        <taxon>Bacteria</taxon>
        <taxon>Bacillati</taxon>
        <taxon>Bacillota</taxon>
        <taxon>Bacilli</taxon>
        <taxon>Bacillales</taxon>
        <taxon>Bacillaceae</taxon>
        <taxon>Oceanobacillus</taxon>
    </lineage>
</organism>
<protein>
    <submittedName>
        <fullName evidence="1">Uncharacterized protein</fullName>
    </submittedName>
</protein>